<evidence type="ECO:0000313" key="2">
    <source>
        <dbReference type="EMBL" id="AXK60279.1"/>
    </source>
</evidence>
<sequence length="122" mass="13765">MNQNMRSINKLLFFMCLMSVSFVYPKAGNAHVNVIFPENDYVTYGLNERKWLGGKYDKAKTRLLTSDNHTINVAPSGTTYKYTALKNGQELDSATITVNKFQGKANWNLILNPDGTFTTQGF</sequence>
<proteinExistence type="predicted"/>
<gene>
    <name evidence="2" type="ORF">C0J27_00740</name>
</gene>
<reference evidence="2 3" key="1">
    <citation type="submission" date="2017-12" db="EMBL/GenBank/DDBJ databases">
        <title>Chromulinavorax destructans is a abundant pathogen of dominant heterotrophic picoflagllates.</title>
        <authorList>
            <person name="Deeg C.M."/>
            <person name="Zimmer M."/>
            <person name="Suttle C.A."/>
        </authorList>
    </citation>
    <scope>NUCLEOTIDE SEQUENCE [LARGE SCALE GENOMIC DNA]</scope>
    <source>
        <strain evidence="2 3">SeV1</strain>
    </source>
</reference>
<evidence type="ECO:0000313" key="3">
    <source>
        <dbReference type="Proteomes" id="UP000254834"/>
    </source>
</evidence>
<keyword evidence="1" id="KW-0732">Signal</keyword>
<accession>A0A345ZAG2</accession>
<dbReference type="AlphaFoldDB" id="A0A345ZAG2"/>
<dbReference type="Proteomes" id="UP000254834">
    <property type="component" value="Chromosome"/>
</dbReference>
<feature type="signal peptide" evidence="1">
    <location>
        <begin position="1"/>
        <end position="25"/>
    </location>
</feature>
<name>A0A345ZAG2_9BACT</name>
<dbReference type="RefSeq" id="WP_115585294.1">
    <property type="nucleotide sequence ID" value="NZ_CP025544.1"/>
</dbReference>
<evidence type="ECO:0008006" key="4">
    <source>
        <dbReference type="Google" id="ProtNLM"/>
    </source>
</evidence>
<feature type="chain" id="PRO_5017013550" description="DUF4198 domain-containing protein" evidence="1">
    <location>
        <begin position="26"/>
        <end position="122"/>
    </location>
</feature>
<keyword evidence="3" id="KW-1185">Reference proteome</keyword>
<protein>
    <recommendedName>
        <fullName evidence="4">DUF4198 domain-containing protein</fullName>
    </recommendedName>
</protein>
<evidence type="ECO:0000256" key="1">
    <source>
        <dbReference type="SAM" id="SignalP"/>
    </source>
</evidence>
<dbReference type="KEGG" id="cdes:C0J27_00740"/>
<organism evidence="2 3">
    <name type="scientific">Candidatus Chromulinivorax destructor</name>
    <dbReference type="NCBI Taxonomy" id="2066483"/>
    <lineage>
        <taxon>Bacteria</taxon>
        <taxon>Candidatus Babelota</taxon>
        <taxon>Candidatus Babeliae</taxon>
        <taxon>Candidatus Babeliales</taxon>
        <taxon>Candidatus Chromulinivoraceae</taxon>
        <taxon>Candidatus Chromulinivorax</taxon>
    </lineage>
</organism>
<dbReference type="EMBL" id="CP025544">
    <property type="protein sequence ID" value="AXK60279.1"/>
    <property type="molecule type" value="Genomic_DNA"/>
</dbReference>
<dbReference type="OrthoDB" id="5112730at2"/>